<dbReference type="GO" id="GO:0009279">
    <property type="term" value="C:cell outer membrane"/>
    <property type="evidence" value="ECO:0007669"/>
    <property type="project" value="UniProtKB-SubCell"/>
</dbReference>
<protein>
    <submittedName>
        <fullName evidence="6">WD40-like Beta Propeller Repeat</fullName>
    </submittedName>
</protein>
<dbReference type="EMBL" id="FOMH01000021">
    <property type="protein sequence ID" value="SFE10727.1"/>
    <property type="molecule type" value="Genomic_DNA"/>
</dbReference>
<name>A0A1I1XTQ6_9FLAO</name>
<sequence length="544" mass="61582">MKKITLIIVLLFGAGVYSQNYNIKNIEANTKYSDFGVTYYGENTAIYASSKKTKQSRNKKWYLNKQPFLDLYKATITNTGEFTESELFSKDLNTKMHESNVTFTKDLKTVYFSRDNYNSKKYKTDDKGWVLIQLYKADIDAEGNWKNIIKLPFNSDQFDTGHPSLNSNDTKLYFTSNRPGSLGLTDIWAVDINKDGTYGEPYNLGPEVNTVKSEMFPHIDADDVLYYSSNGKKDGNGGLDIYAIEIQNKKGVGEAVNLGFPINSAKDDFSLVFQNGKKTGHFSSNREGGKGDDDIYFFEELVNPIATKCKQFVQGTVREKESQALLPGALVTLYDAKGDKVESTIADQFAVFNFKVNCDSSYKVTAVKDYYDMDEKTFASSNEANLELALNLDLTSGEFVYVRGKLMVKINPIYFDLDKSFIRPDAQIELERVVRIMEKYPKLKINLGSHTDSRAHDDYNWSLSTRRARSTKNWIVRKGIDPARIKAEGFGETELVNKCSNGVNCSEEDHQLNRRTEFVIVNPEVIKEVDGAVDLVSTKSNDIR</sequence>
<dbReference type="PANTHER" id="PTHR30329">
    <property type="entry name" value="STATOR ELEMENT OF FLAGELLAR MOTOR COMPLEX"/>
    <property type="match status" value="1"/>
</dbReference>
<organism evidence="6 7">
    <name type="scientific">Flavobacterium phragmitis</name>
    <dbReference type="NCBI Taxonomy" id="739143"/>
    <lineage>
        <taxon>Bacteria</taxon>
        <taxon>Pseudomonadati</taxon>
        <taxon>Bacteroidota</taxon>
        <taxon>Flavobacteriia</taxon>
        <taxon>Flavobacteriales</taxon>
        <taxon>Flavobacteriaceae</taxon>
        <taxon>Flavobacterium</taxon>
    </lineage>
</organism>
<dbReference type="InterPro" id="IPR036737">
    <property type="entry name" value="OmpA-like_sf"/>
</dbReference>
<dbReference type="Pfam" id="PF00691">
    <property type="entry name" value="OmpA"/>
    <property type="match status" value="1"/>
</dbReference>
<evidence type="ECO:0000256" key="4">
    <source>
        <dbReference type="PROSITE-ProRule" id="PRU00473"/>
    </source>
</evidence>
<dbReference type="CDD" id="cd07185">
    <property type="entry name" value="OmpA_C-like"/>
    <property type="match status" value="1"/>
</dbReference>
<evidence type="ECO:0000256" key="1">
    <source>
        <dbReference type="ARBA" id="ARBA00004442"/>
    </source>
</evidence>
<evidence type="ECO:0000313" key="7">
    <source>
        <dbReference type="Proteomes" id="UP000199672"/>
    </source>
</evidence>
<dbReference type="STRING" id="739143.SAMN05216297_12110"/>
<dbReference type="InterPro" id="IPR050330">
    <property type="entry name" value="Bact_OuterMem_StrucFunc"/>
</dbReference>
<dbReference type="PROSITE" id="PS51123">
    <property type="entry name" value="OMPA_2"/>
    <property type="match status" value="1"/>
</dbReference>
<evidence type="ECO:0000256" key="2">
    <source>
        <dbReference type="ARBA" id="ARBA00023136"/>
    </source>
</evidence>
<accession>A0A1I1XTQ6</accession>
<dbReference type="SUPFAM" id="SSF103088">
    <property type="entry name" value="OmpA-like"/>
    <property type="match status" value="1"/>
</dbReference>
<dbReference type="InterPro" id="IPR011659">
    <property type="entry name" value="WD40"/>
</dbReference>
<keyword evidence="7" id="KW-1185">Reference proteome</keyword>
<gene>
    <name evidence="6" type="ORF">SAMN05216297_12110</name>
</gene>
<feature type="domain" description="OmpA-like" evidence="5">
    <location>
        <begin position="402"/>
        <end position="524"/>
    </location>
</feature>
<dbReference type="Pfam" id="PF07676">
    <property type="entry name" value="PD40"/>
    <property type="match status" value="1"/>
</dbReference>
<evidence type="ECO:0000259" key="5">
    <source>
        <dbReference type="PROSITE" id="PS51123"/>
    </source>
</evidence>
<dbReference type="SUPFAM" id="SSF49478">
    <property type="entry name" value="Cna protein B-type domain"/>
    <property type="match status" value="1"/>
</dbReference>
<keyword evidence="2 4" id="KW-0472">Membrane</keyword>
<evidence type="ECO:0000313" key="6">
    <source>
        <dbReference type="EMBL" id="SFE10727.1"/>
    </source>
</evidence>
<dbReference type="PRINTS" id="PR01021">
    <property type="entry name" value="OMPADOMAIN"/>
</dbReference>
<proteinExistence type="predicted"/>
<reference evidence="7" key="1">
    <citation type="submission" date="2016-10" db="EMBL/GenBank/DDBJ databases">
        <authorList>
            <person name="Varghese N."/>
            <person name="Submissions S."/>
        </authorList>
    </citation>
    <scope>NUCLEOTIDE SEQUENCE [LARGE SCALE GENOMIC DNA]</scope>
    <source>
        <strain evidence="7">CGMCC 1.10370</strain>
    </source>
</reference>
<dbReference type="SUPFAM" id="SSF82171">
    <property type="entry name" value="DPP6 N-terminal domain-like"/>
    <property type="match status" value="1"/>
</dbReference>
<dbReference type="InterPro" id="IPR006665">
    <property type="entry name" value="OmpA-like"/>
</dbReference>
<evidence type="ECO:0000256" key="3">
    <source>
        <dbReference type="ARBA" id="ARBA00023237"/>
    </source>
</evidence>
<dbReference type="Gene3D" id="2.60.40.10">
    <property type="entry name" value="Immunoglobulins"/>
    <property type="match status" value="1"/>
</dbReference>
<dbReference type="InterPro" id="IPR013783">
    <property type="entry name" value="Ig-like_fold"/>
</dbReference>
<dbReference type="OrthoDB" id="9809364at2"/>
<dbReference type="PANTHER" id="PTHR30329:SF21">
    <property type="entry name" value="LIPOPROTEIN YIAD-RELATED"/>
    <property type="match status" value="1"/>
</dbReference>
<dbReference type="Gene3D" id="3.30.1330.60">
    <property type="entry name" value="OmpA-like domain"/>
    <property type="match status" value="1"/>
</dbReference>
<keyword evidence="3" id="KW-0998">Cell outer membrane</keyword>
<dbReference type="RefSeq" id="WP_091499307.1">
    <property type="nucleotide sequence ID" value="NZ_FOMH01000021.1"/>
</dbReference>
<dbReference type="Proteomes" id="UP000199672">
    <property type="component" value="Unassembled WGS sequence"/>
</dbReference>
<dbReference type="AlphaFoldDB" id="A0A1I1XTQ6"/>
<dbReference type="InterPro" id="IPR006664">
    <property type="entry name" value="OMP_bac"/>
</dbReference>
<comment type="subcellular location">
    <subcellularLocation>
        <location evidence="1">Cell outer membrane</location>
    </subcellularLocation>
</comment>